<comment type="similarity">
    <text evidence="1">Belongs to the sigma-70 factor family. ECF subfamily.</text>
</comment>
<dbReference type="GO" id="GO:0016987">
    <property type="term" value="F:sigma factor activity"/>
    <property type="evidence" value="ECO:0007669"/>
    <property type="project" value="UniProtKB-KW"/>
</dbReference>
<dbReference type="PANTHER" id="PTHR30173">
    <property type="entry name" value="SIGMA 19 FACTOR"/>
    <property type="match status" value="1"/>
</dbReference>
<name>A0A917XQC9_9ACTN</name>
<dbReference type="InterPro" id="IPR013324">
    <property type="entry name" value="RNA_pol_sigma_r3/r4-like"/>
</dbReference>
<evidence type="ECO:0000259" key="7">
    <source>
        <dbReference type="Pfam" id="PF08281"/>
    </source>
</evidence>
<dbReference type="Pfam" id="PF04542">
    <property type="entry name" value="Sigma70_r2"/>
    <property type="match status" value="1"/>
</dbReference>
<evidence type="ECO:0000313" key="9">
    <source>
        <dbReference type="Proteomes" id="UP000600365"/>
    </source>
</evidence>
<dbReference type="SUPFAM" id="SSF54427">
    <property type="entry name" value="NTF2-like"/>
    <property type="match status" value="1"/>
</dbReference>
<dbReference type="SUPFAM" id="SSF88946">
    <property type="entry name" value="Sigma2 domain of RNA polymerase sigma factors"/>
    <property type="match status" value="1"/>
</dbReference>
<dbReference type="SUPFAM" id="SSF88659">
    <property type="entry name" value="Sigma3 and sigma4 domains of RNA polymerase sigma factors"/>
    <property type="match status" value="1"/>
</dbReference>
<accession>A0A917XQC9</accession>
<protein>
    <submittedName>
        <fullName evidence="8">RNA polymerase sigma factor</fullName>
    </submittedName>
</protein>
<keyword evidence="9" id="KW-1185">Reference proteome</keyword>
<evidence type="ECO:0000313" key="8">
    <source>
        <dbReference type="EMBL" id="GGN48087.1"/>
    </source>
</evidence>
<proteinExistence type="inferred from homology"/>
<evidence type="ECO:0000256" key="4">
    <source>
        <dbReference type="ARBA" id="ARBA00023082"/>
    </source>
</evidence>
<dbReference type="NCBIfam" id="TIGR02957">
    <property type="entry name" value="SigX4"/>
    <property type="match status" value="1"/>
</dbReference>
<feature type="domain" description="RNA polymerase sigma-70 region 2" evidence="6">
    <location>
        <begin position="19"/>
        <end position="78"/>
    </location>
</feature>
<sequence length="311" mass="33859">MHFEPSPTASDLEEAVSVFVQHRARLFGIAYRILGSAVEAEDVVQEVWLRWQNADRSVVVSPVAFLSSTATRLAINVAQSARVRRETYIGPWLPEPIDTSADPEVGAQRAEALELALLLVLETLSPTERAAYVLREAFDYAYAEIAEILQLSLVNVRKIVSRARKHLADGQRESVDTAEHRRLLNAFVSAAQTGDVASLEALLTPDAVSLSDGNGIRGAARKPVLGRARVANLATAYPRFWQSVGVELVAANGRTGVMIYRDGEPSTFLTIAAAKEGIYKVMWVFNPSKIAAFLDSRSRFTTALGPAPDGV</sequence>
<gene>
    <name evidence="8" type="ORF">GCM10011579_000390</name>
</gene>
<dbReference type="InterPro" id="IPR014284">
    <property type="entry name" value="RNA_pol_sigma-70_dom"/>
</dbReference>
<dbReference type="InterPro" id="IPR036388">
    <property type="entry name" value="WH-like_DNA-bd_sf"/>
</dbReference>
<dbReference type="Proteomes" id="UP000600365">
    <property type="component" value="Unassembled WGS sequence"/>
</dbReference>
<dbReference type="NCBIfam" id="TIGR02937">
    <property type="entry name" value="sigma70-ECF"/>
    <property type="match status" value="1"/>
</dbReference>
<dbReference type="Gene3D" id="1.10.10.10">
    <property type="entry name" value="Winged helix-like DNA-binding domain superfamily/Winged helix DNA-binding domain"/>
    <property type="match status" value="1"/>
</dbReference>
<dbReference type="InterPro" id="IPR013249">
    <property type="entry name" value="RNA_pol_sigma70_r4_t2"/>
</dbReference>
<evidence type="ECO:0000256" key="2">
    <source>
        <dbReference type="ARBA" id="ARBA00011344"/>
    </source>
</evidence>
<keyword evidence="3" id="KW-0805">Transcription regulation</keyword>
<reference evidence="8 9" key="1">
    <citation type="journal article" date="2014" name="Int. J. Syst. Evol. Microbiol.">
        <title>Complete genome sequence of Corynebacterium casei LMG S-19264T (=DSM 44701T), isolated from a smear-ripened cheese.</title>
        <authorList>
            <consortium name="US DOE Joint Genome Institute (JGI-PGF)"/>
            <person name="Walter F."/>
            <person name="Albersmeier A."/>
            <person name="Kalinowski J."/>
            <person name="Ruckert C."/>
        </authorList>
    </citation>
    <scope>NUCLEOTIDE SEQUENCE [LARGE SCALE GENOMIC DNA]</scope>
    <source>
        <strain evidence="8 9">CGMCC 4.7111</strain>
    </source>
</reference>
<dbReference type="RefSeq" id="WP_189183738.1">
    <property type="nucleotide sequence ID" value="NZ_BMMM01000001.1"/>
</dbReference>
<dbReference type="GO" id="GO:0003677">
    <property type="term" value="F:DNA binding"/>
    <property type="evidence" value="ECO:0007669"/>
    <property type="project" value="InterPro"/>
</dbReference>
<dbReference type="InterPro" id="IPR013325">
    <property type="entry name" value="RNA_pol_sigma_r2"/>
</dbReference>
<dbReference type="InterPro" id="IPR007627">
    <property type="entry name" value="RNA_pol_sigma70_r2"/>
</dbReference>
<dbReference type="InterPro" id="IPR014303">
    <property type="entry name" value="RNA_pol_sigma-70_ECF"/>
</dbReference>
<organism evidence="8 9">
    <name type="scientific">Streptomyces albiflavescens</name>
    <dbReference type="NCBI Taxonomy" id="1623582"/>
    <lineage>
        <taxon>Bacteria</taxon>
        <taxon>Bacillati</taxon>
        <taxon>Actinomycetota</taxon>
        <taxon>Actinomycetes</taxon>
        <taxon>Kitasatosporales</taxon>
        <taxon>Streptomycetaceae</taxon>
        <taxon>Streptomyces</taxon>
    </lineage>
</organism>
<feature type="domain" description="RNA polymerase sigma factor 70 region 4 type 2" evidence="7">
    <location>
        <begin position="116"/>
        <end position="167"/>
    </location>
</feature>
<evidence type="ECO:0000256" key="1">
    <source>
        <dbReference type="ARBA" id="ARBA00010641"/>
    </source>
</evidence>
<evidence type="ECO:0000256" key="3">
    <source>
        <dbReference type="ARBA" id="ARBA00023015"/>
    </source>
</evidence>
<evidence type="ECO:0000259" key="6">
    <source>
        <dbReference type="Pfam" id="PF04542"/>
    </source>
</evidence>
<keyword evidence="5" id="KW-0804">Transcription</keyword>
<dbReference type="AlphaFoldDB" id="A0A917XQC9"/>
<dbReference type="InterPro" id="IPR032710">
    <property type="entry name" value="NTF2-like_dom_sf"/>
</dbReference>
<dbReference type="Pfam" id="PF08281">
    <property type="entry name" value="Sigma70_r4_2"/>
    <property type="match status" value="1"/>
</dbReference>
<dbReference type="Gene3D" id="3.10.450.50">
    <property type="match status" value="1"/>
</dbReference>
<dbReference type="InterPro" id="IPR052704">
    <property type="entry name" value="ECF_Sigma-70_Domain"/>
</dbReference>
<dbReference type="GO" id="GO:0006352">
    <property type="term" value="P:DNA-templated transcription initiation"/>
    <property type="evidence" value="ECO:0007669"/>
    <property type="project" value="InterPro"/>
</dbReference>
<dbReference type="EMBL" id="BMMM01000001">
    <property type="protein sequence ID" value="GGN48087.1"/>
    <property type="molecule type" value="Genomic_DNA"/>
</dbReference>
<dbReference type="Gene3D" id="1.10.1740.10">
    <property type="match status" value="1"/>
</dbReference>
<keyword evidence="4" id="KW-0731">Sigma factor</keyword>
<dbReference type="PANTHER" id="PTHR30173:SF36">
    <property type="entry name" value="ECF RNA POLYMERASE SIGMA FACTOR SIGJ"/>
    <property type="match status" value="1"/>
</dbReference>
<evidence type="ECO:0000256" key="5">
    <source>
        <dbReference type="ARBA" id="ARBA00023163"/>
    </source>
</evidence>
<comment type="subunit">
    <text evidence="2">Interacts transiently with the RNA polymerase catalytic core formed by RpoA, RpoB, RpoC and RpoZ (2 alpha, 1 beta, 1 beta' and 1 omega subunit) to form the RNA polymerase holoenzyme that can initiate transcription.</text>
</comment>
<comment type="caution">
    <text evidence="8">The sequence shown here is derived from an EMBL/GenBank/DDBJ whole genome shotgun (WGS) entry which is preliminary data.</text>
</comment>